<organism evidence="1 2">
    <name type="scientific">Eumeta variegata</name>
    <name type="common">Bagworm moth</name>
    <name type="synonym">Eumeta japonica</name>
    <dbReference type="NCBI Taxonomy" id="151549"/>
    <lineage>
        <taxon>Eukaryota</taxon>
        <taxon>Metazoa</taxon>
        <taxon>Ecdysozoa</taxon>
        <taxon>Arthropoda</taxon>
        <taxon>Hexapoda</taxon>
        <taxon>Insecta</taxon>
        <taxon>Pterygota</taxon>
        <taxon>Neoptera</taxon>
        <taxon>Endopterygota</taxon>
        <taxon>Lepidoptera</taxon>
        <taxon>Glossata</taxon>
        <taxon>Ditrysia</taxon>
        <taxon>Tineoidea</taxon>
        <taxon>Psychidae</taxon>
        <taxon>Oiketicinae</taxon>
        <taxon>Eumeta</taxon>
    </lineage>
</organism>
<dbReference type="OrthoDB" id="6159421at2759"/>
<dbReference type="EMBL" id="BGZK01000611">
    <property type="protein sequence ID" value="GBP52833.1"/>
    <property type="molecule type" value="Genomic_DNA"/>
</dbReference>
<gene>
    <name evidence="1" type="ORF">EVAR_38995_1</name>
</gene>
<sequence>MAKNSEVVEKKERFGERYTCVGSTQFAGNSERQSFVRRIVHSKLCRNVSRCRHVLAGKSRRSTRRQIFAVRVATRPDFEDIVPRPDGLSILSRFLTICDRLNQFIYGYPTQSRATSPSTARLCDAASIMGFDSEGGFFTDELFEDYSVVKNILPQVEQKQSVDKKWVQVFKVAKEQKLNALFSVVSRALSIPLSNAYVERVFSLMTMKWSNVRNRCSVDLIKAELLISLNIHMSCSDFINEYKNDVELLKAARNNKKYVWKN</sequence>
<proteinExistence type="predicted"/>
<dbReference type="AlphaFoldDB" id="A0A4C1WPB1"/>
<protein>
    <recommendedName>
        <fullName evidence="3">HAT C-terminal dimerisation domain-containing protein</fullName>
    </recommendedName>
</protein>
<name>A0A4C1WPB1_EUMVA</name>
<accession>A0A4C1WPB1</accession>
<dbReference type="Proteomes" id="UP000299102">
    <property type="component" value="Unassembled WGS sequence"/>
</dbReference>
<evidence type="ECO:0008006" key="3">
    <source>
        <dbReference type="Google" id="ProtNLM"/>
    </source>
</evidence>
<comment type="caution">
    <text evidence="1">The sequence shown here is derived from an EMBL/GenBank/DDBJ whole genome shotgun (WGS) entry which is preliminary data.</text>
</comment>
<evidence type="ECO:0000313" key="2">
    <source>
        <dbReference type="Proteomes" id="UP000299102"/>
    </source>
</evidence>
<reference evidence="1 2" key="1">
    <citation type="journal article" date="2019" name="Commun. Biol.">
        <title>The bagworm genome reveals a unique fibroin gene that provides high tensile strength.</title>
        <authorList>
            <person name="Kono N."/>
            <person name="Nakamura H."/>
            <person name="Ohtoshi R."/>
            <person name="Tomita M."/>
            <person name="Numata K."/>
            <person name="Arakawa K."/>
        </authorList>
    </citation>
    <scope>NUCLEOTIDE SEQUENCE [LARGE SCALE GENOMIC DNA]</scope>
</reference>
<keyword evidence="2" id="KW-1185">Reference proteome</keyword>
<evidence type="ECO:0000313" key="1">
    <source>
        <dbReference type="EMBL" id="GBP52833.1"/>
    </source>
</evidence>